<dbReference type="AlphaFoldDB" id="W9P2E3"/>
<name>W9P2E3_FUSOX</name>
<gene>
    <name evidence="1" type="ORF">FOVG_12239</name>
</gene>
<reference evidence="1" key="1">
    <citation type="submission" date="2011-10" db="EMBL/GenBank/DDBJ databases">
        <title>The Genome Sequence of Fusarium oxysporum HDV247.</title>
        <authorList>
            <consortium name="The Broad Institute Genome Sequencing Platform"/>
            <person name="Ma L.-J."/>
            <person name="Gale L.R."/>
            <person name="Schwartz D.C."/>
            <person name="Zhou S."/>
            <person name="Corby-Kistler H."/>
            <person name="Young S.K."/>
            <person name="Zeng Q."/>
            <person name="Gargeya S."/>
            <person name="Fitzgerald M."/>
            <person name="Haas B."/>
            <person name="Abouelleil A."/>
            <person name="Alvarado L."/>
            <person name="Arachchi H.M."/>
            <person name="Berlin A."/>
            <person name="Brown A."/>
            <person name="Chapman S.B."/>
            <person name="Chen Z."/>
            <person name="Dunbar C."/>
            <person name="Freedman E."/>
            <person name="Gearin G."/>
            <person name="Goldberg J."/>
            <person name="Griggs A."/>
            <person name="Gujja S."/>
            <person name="Heiman D."/>
            <person name="Howarth C."/>
            <person name="Larson L."/>
            <person name="Lui A."/>
            <person name="MacDonald P.J.P."/>
            <person name="Montmayeur A."/>
            <person name="Murphy C."/>
            <person name="Neiman D."/>
            <person name="Pearson M."/>
            <person name="Priest M."/>
            <person name="Roberts A."/>
            <person name="Saif S."/>
            <person name="Shea T."/>
            <person name="Shenoy N."/>
            <person name="Sisk P."/>
            <person name="Stolte C."/>
            <person name="Sykes S."/>
            <person name="Wortman J."/>
            <person name="Nusbaum C."/>
            <person name="Birren B."/>
        </authorList>
    </citation>
    <scope>NUCLEOTIDE SEQUENCE [LARGE SCALE GENOMIC DNA]</scope>
    <source>
        <strain evidence="1">HDV247</strain>
    </source>
</reference>
<dbReference type="Proteomes" id="UP000030751">
    <property type="component" value="Unassembled WGS sequence"/>
</dbReference>
<reference evidence="1" key="2">
    <citation type="submission" date="2012-05" db="EMBL/GenBank/DDBJ databases">
        <title>Annotation of the Genome Sequence of Fusarium oxysporum HDV247.</title>
        <authorList>
            <consortium name="The Broad Institute Genomics Platform"/>
            <person name="Ma L.-J."/>
            <person name="Corby-Kistler H."/>
            <person name="Broz K."/>
            <person name="Gale L.R."/>
            <person name="Jonkers W."/>
            <person name="O'Donnell K."/>
            <person name="Ploetz R."/>
            <person name="Steinberg C."/>
            <person name="Schwartz D.C."/>
            <person name="VanEtten H."/>
            <person name="Zhou S."/>
            <person name="Young S.K."/>
            <person name="Zeng Q."/>
            <person name="Gargeya S."/>
            <person name="Fitzgerald M."/>
            <person name="Abouelleil A."/>
            <person name="Alvarado L."/>
            <person name="Chapman S.B."/>
            <person name="Gainer-Dewar J."/>
            <person name="Goldberg J."/>
            <person name="Griggs A."/>
            <person name="Gujja S."/>
            <person name="Hansen M."/>
            <person name="Howarth C."/>
            <person name="Imamovic A."/>
            <person name="Ireland A."/>
            <person name="Larimer J."/>
            <person name="McCowan C."/>
            <person name="Murphy C."/>
            <person name="Pearson M."/>
            <person name="Poon T.W."/>
            <person name="Priest M."/>
            <person name="Roberts A."/>
            <person name="Saif S."/>
            <person name="Shea T."/>
            <person name="Sykes S."/>
            <person name="Wortman J."/>
            <person name="Nusbaum C."/>
            <person name="Birren B."/>
        </authorList>
    </citation>
    <scope>NUCLEOTIDE SEQUENCE</scope>
    <source>
        <strain evidence="1">HDV247</strain>
    </source>
</reference>
<dbReference type="EMBL" id="JH650976">
    <property type="protein sequence ID" value="EXA36337.1"/>
    <property type="molecule type" value="Genomic_DNA"/>
</dbReference>
<proteinExistence type="predicted"/>
<evidence type="ECO:0000313" key="1">
    <source>
        <dbReference type="EMBL" id="EXA36337.1"/>
    </source>
</evidence>
<dbReference type="HOGENOM" id="CLU_3377133_0_0_1"/>
<accession>W9P2E3</accession>
<sequence length="34" mass="3390">MSSIHALQGAGEDTRLLQEGVACCCGINAPAATT</sequence>
<protein>
    <submittedName>
        <fullName evidence="1">Uncharacterized protein</fullName>
    </submittedName>
</protein>
<organism evidence="1">
    <name type="scientific">Fusarium oxysporum f. sp. pisi HDV247</name>
    <dbReference type="NCBI Taxonomy" id="1080344"/>
    <lineage>
        <taxon>Eukaryota</taxon>
        <taxon>Fungi</taxon>
        <taxon>Dikarya</taxon>
        <taxon>Ascomycota</taxon>
        <taxon>Pezizomycotina</taxon>
        <taxon>Sordariomycetes</taxon>
        <taxon>Hypocreomycetidae</taxon>
        <taxon>Hypocreales</taxon>
        <taxon>Nectriaceae</taxon>
        <taxon>Fusarium</taxon>
        <taxon>Fusarium oxysporum species complex</taxon>
    </lineage>
</organism>